<gene>
    <name evidence="11" type="ORF">LITE_LOCUS35699</name>
</gene>
<name>A0AAV0NX66_9ROSI</name>
<evidence type="ECO:0008006" key="13">
    <source>
        <dbReference type="Google" id="ProtNLM"/>
    </source>
</evidence>
<dbReference type="InterPro" id="IPR001128">
    <property type="entry name" value="Cyt_P450"/>
</dbReference>
<comment type="caution">
    <text evidence="11">The sequence shown here is derived from an EMBL/GenBank/DDBJ whole genome shotgun (WGS) entry which is preliminary data.</text>
</comment>
<comment type="similarity">
    <text evidence="2">Belongs to the cytochrome P450 family.</text>
</comment>
<dbReference type="GO" id="GO:0020037">
    <property type="term" value="F:heme binding"/>
    <property type="evidence" value="ECO:0007669"/>
    <property type="project" value="InterPro"/>
</dbReference>
<dbReference type="InterPro" id="IPR002401">
    <property type="entry name" value="Cyt_P450_E_grp-I"/>
</dbReference>
<organism evidence="11 12">
    <name type="scientific">Linum tenue</name>
    <dbReference type="NCBI Taxonomy" id="586396"/>
    <lineage>
        <taxon>Eukaryota</taxon>
        <taxon>Viridiplantae</taxon>
        <taxon>Streptophyta</taxon>
        <taxon>Embryophyta</taxon>
        <taxon>Tracheophyta</taxon>
        <taxon>Spermatophyta</taxon>
        <taxon>Magnoliopsida</taxon>
        <taxon>eudicotyledons</taxon>
        <taxon>Gunneridae</taxon>
        <taxon>Pentapetalae</taxon>
        <taxon>rosids</taxon>
        <taxon>fabids</taxon>
        <taxon>Malpighiales</taxon>
        <taxon>Linaceae</taxon>
        <taxon>Linum</taxon>
    </lineage>
</organism>
<evidence type="ECO:0000256" key="8">
    <source>
        <dbReference type="ARBA" id="ARBA00023004"/>
    </source>
</evidence>
<evidence type="ECO:0000256" key="3">
    <source>
        <dbReference type="ARBA" id="ARBA00022617"/>
    </source>
</evidence>
<keyword evidence="10" id="KW-0472">Membrane</keyword>
<evidence type="ECO:0000256" key="5">
    <source>
        <dbReference type="ARBA" id="ARBA00022723"/>
    </source>
</evidence>
<dbReference type="AlphaFoldDB" id="A0AAV0NX66"/>
<protein>
    <recommendedName>
        <fullName evidence="13">Cytochrome P450</fullName>
    </recommendedName>
</protein>
<sequence>IAIPIYAVVKFLHKVVWQPLQTQRFLHSQGLKGPPYAFLLGNAKQLIQLREEALTKPMPTLSHDIAHRVTPHISLWTKQYGKNFVFWIGPRPQMVLGEPDLIKEVLSNKDRIFSKSDLLSPYVRKIFGQGIVNSEGEKWVKVRRMADFALHGDNLKSMVPDMIASADMMLERWMMNDGKEIEVHEEFRILSSEVISRTAFGSSFKEGQHIFGMLNELMIISDRNTFKMSLPIIRYVPAVISVISRFNWLHTVFTLVFFTSIYFV</sequence>
<evidence type="ECO:0000256" key="1">
    <source>
        <dbReference type="ARBA" id="ARBA00004167"/>
    </source>
</evidence>
<evidence type="ECO:0000313" key="12">
    <source>
        <dbReference type="Proteomes" id="UP001154282"/>
    </source>
</evidence>
<evidence type="ECO:0000256" key="10">
    <source>
        <dbReference type="ARBA" id="ARBA00023136"/>
    </source>
</evidence>
<evidence type="ECO:0000256" key="7">
    <source>
        <dbReference type="ARBA" id="ARBA00023002"/>
    </source>
</evidence>
<dbReference type="InterPro" id="IPR050665">
    <property type="entry name" value="Cytochrome_P450_Monooxygen"/>
</dbReference>
<feature type="non-terminal residue" evidence="11">
    <location>
        <position position="1"/>
    </location>
</feature>
<dbReference type="PANTHER" id="PTHR24282">
    <property type="entry name" value="CYTOCHROME P450 FAMILY MEMBER"/>
    <property type="match status" value="1"/>
</dbReference>
<dbReference type="PANTHER" id="PTHR24282:SF211">
    <property type="entry name" value="CYTOCHROME P450-RELATED"/>
    <property type="match status" value="1"/>
</dbReference>
<dbReference type="Gene3D" id="1.10.630.10">
    <property type="entry name" value="Cytochrome P450"/>
    <property type="match status" value="1"/>
</dbReference>
<evidence type="ECO:0000256" key="2">
    <source>
        <dbReference type="ARBA" id="ARBA00010617"/>
    </source>
</evidence>
<keyword evidence="6" id="KW-1133">Transmembrane helix</keyword>
<comment type="subcellular location">
    <subcellularLocation>
        <location evidence="1">Membrane</location>
        <topology evidence="1">Single-pass membrane protein</topology>
    </subcellularLocation>
</comment>
<dbReference type="InterPro" id="IPR036396">
    <property type="entry name" value="Cyt_P450_sf"/>
</dbReference>
<evidence type="ECO:0000256" key="4">
    <source>
        <dbReference type="ARBA" id="ARBA00022692"/>
    </source>
</evidence>
<dbReference type="PRINTS" id="PR00463">
    <property type="entry name" value="EP450I"/>
</dbReference>
<evidence type="ECO:0000313" key="11">
    <source>
        <dbReference type="EMBL" id="CAI0463270.1"/>
    </source>
</evidence>
<keyword evidence="12" id="KW-1185">Reference proteome</keyword>
<keyword evidence="9" id="KW-0503">Monooxygenase</keyword>
<keyword evidence="3" id="KW-0349">Heme</keyword>
<keyword evidence="8" id="KW-0408">Iron</keyword>
<dbReference type="EMBL" id="CAMGYJ010000008">
    <property type="protein sequence ID" value="CAI0463270.1"/>
    <property type="molecule type" value="Genomic_DNA"/>
</dbReference>
<evidence type="ECO:0000256" key="6">
    <source>
        <dbReference type="ARBA" id="ARBA00022989"/>
    </source>
</evidence>
<dbReference type="GO" id="GO:0016705">
    <property type="term" value="F:oxidoreductase activity, acting on paired donors, with incorporation or reduction of molecular oxygen"/>
    <property type="evidence" value="ECO:0007669"/>
    <property type="project" value="InterPro"/>
</dbReference>
<reference evidence="11" key="1">
    <citation type="submission" date="2022-08" db="EMBL/GenBank/DDBJ databases">
        <authorList>
            <person name="Gutierrez-Valencia J."/>
        </authorList>
    </citation>
    <scope>NUCLEOTIDE SEQUENCE</scope>
</reference>
<dbReference type="GO" id="GO:0016020">
    <property type="term" value="C:membrane"/>
    <property type="evidence" value="ECO:0007669"/>
    <property type="project" value="UniProtKB-SubCell"/>
</dbReference>
<dbReference type="Pfam" id="PF00067">
    <property type="entry name" value="p450"/>
    <property type="match status" value="1"/>
</dbReference>
<keyword evidence="4" id="KW-0812">Transmembrane</keyword>
<accession>A0AAV0NX66</accession>
<dbReference type="Proteomes" id="UP001154282">
    <property type="component" value="Unassembled WGS sequence"/>
</dbReference>
<keyword evidence="7" id="KW-0560">Oxidoreductase</keyword>
<dbReference type="GO" id="GO:0004497">
    <property type="term" value="F:monooxygenase activity"/>
    <property type="evidence" value="ECO:0007669"/>
    <property type="project" value="UniProtKB-KW"/>
</dbReference>
<proteinExistence type="inferred from homology"/>
<dbReference type="SUPFAM" id="SSF48264">
    <property type="entry name" value="Cytochrome P450"/>
    <property type="match status" value="1"/>
</dbReference>
<evidence type="ECO:0000256" key="9">
    <source>
        <dbReference type="ARBA" id="ARBA00023033"/>
    </source>
</evidence>
<dbReference type="GO" id="GO:0005506">
    <property type="term" value="F:iron ion binding"/>
    <property type="evidence" value="ECO:0007669"/>
    <property type="project" value="InterPro"/>
</dbReference>
<keyword evidence="5" id="KW-0479">Metal-binding</keyword>